<dbReference type="EMBL" id="SLUI01000003">
    <property type="protein sequence ID" value="TCL38631.1"/>
    <property type="molecule type" value="Genomic_DNA"/>
</dbReference>
<feature type="transmembrane region" description="Helical" evidence="6">
    <location>
        <begin position="112"/>
        <end position="132"/>
    </location>
</feature>
<evidence type="ECO:0000313" key="8">
    <source>
        <dbReference type="Proteomes" id="UP000295063"/>
    </source>
</evidence>
<feature type="transmembrane region" description="Helical" evidence="6">
    <location>
        <begin position="58"/>
        <end position="78"/>
    </location>
</feature>
<evidence type="ECO:0000256" key="2">
    <source>
        <dbReference type="ARBA" id="ARBA00022475"/>
    </source>
</evidence>
<name>A0A4R1Q8E5_9FIRM</name>
<feature type="transmembrane region" description="Helical" evidence="6">
    <location>
        <begin position="245"/>
        <end position="272"/>
    </location>
</feature>
<dbReference type="AlphaFoldDB" id="A0A4R1Q8E5"/>
<evidence type="ECO:0000256" key="4">
    <source>
        <dbReference type="ARBA" id="ARBA00022989"/>
    </source>
</evidence>
<dbReference type="InterPro" id="IPR043428">
    <property type="entry name" value="LivM-like"/>
</dbReference>
<keyword evidence="5 6" id="KW-0472">Membrane</keyword>
<organism evidence="7 8">
    <name type="scientific">Anaerospora hongkongensis</name>
    <dbReference type="NCBI Taxonomy" id="244830"/>
    <lineage>
        <taxon>Bacteria</taxon>
        <taxon>Bacillati</taxon>
        <taxon>Bacillota</taxon>
        <taxon>Negativicutes</taxon>
        <taxon>Selenomonadales</taxon>
        <taxon>Sporomusaceae</taxon>
        <taxon>Anaerospora</taxon>
    </lineage>
</organism>
<proteinExistence type="predicted"/>
<dbReference type="GO" id="GO:0015658">
    <property type="term" value="F:branched-chain amino acid transmembrane transporter activity"/>
    <property type="evidence" value="ECO:0007669"/>
    <property type="project" value="InterPro"/>
</dbReference>
<dbReference type="GO" id="GO:0005886">
    <property type="term" value="C:plasma membrane"/>
    <property type="evidence" value="ECO:0007669"/>
    <property type="project" value="UniProtKB-SubCell"/>
</dbReference>
<dbReference type="Pfam" id="PF02653">
    <property type="entry name" value="BPD_transp_2"/>
    <property type="match status" value="1"/>
</dbReference>
<evidence type="ECO:0000256" key="3">
    <source>
        <dbReference type="ARBA" id="ARBA00022692"/>
    </source>
</evidence>
<sequence>MEKMKKKPHSITAGILLVTVLLPLVITDDYVLRILIMSGIFVMLTLSLNLVTGFTGQFCLGWAAFYGIGAYTSALLTMKAGLSFWLAMPLGGLMAALFGLLLGLPTMRLKEIYLAITTLGFGEIIRLIMLNWTDLTRGSMGLPGIPAPSILSYEISSNQAYYYFILVLVLITVAAIRRLIDSRTGRALIAIREDELAAKSMGIDVTAYKMLAFAVGAFFAGLAGSFYAHYTSFIDPHTFSFTESIAILAMAVLGGLGSINGSILGAVILTVVPELLRGIAEYRLIVFGLIMMAVMLLRPQGIFGKARENSTSRAKARGRGGVRIGSA</sequence>
<keyword evidence="2" id="KW-1003">Cell membrane</keyword>
<dbReference type="CDD" id="cd06581">
    <property type="entry name" value="TM_PBP1_LivM_like"/>
    <property type="match status" value="1"/>
</dbReference>
<feature type="transmembrane region" description="Helical" evidence="6">
    <location>
        <begin position="84"/>
        <end position="105"/>
    </location>
</feature>
<gene>
    <name evidence="7" type="ORF">EV210_103103</name>
</gene>
<feature type="transmembrane region" description="Helical" evidence="6">
    <location>
        <begin position="210"/>
        <end position="230"/>
    </location>
</feature>
<dbReference type="RefSeq" id="WP_207900658.1">
    <property type="nucleotide sequence ID" value="NZ_SLUI01000003.1"/>
</dbReference>
<dbReference type="Proteomes" id="UP000295063">
    <property type="component" value="Unassembled WGS sequence"/>
</dbReference>
<dbReference type="PANTHER" id="PTHR30482:SF10">
    <property type="entry name" value="HIGH-AFFINITY BRANCHED-CHAIN AMINO ACID TRANSPORT PROTEIN BRAE"/>
    <property type="match status" value="1"/>
</dbReference>
<keyword evidence="3 6" id="KW-0812">Transmembrane</keyword>
<evidence type="ECO:0000313" key="7">
    <source>
        <dbReference type="EMBL" id="TCL38631.1"/>
    </source>
</evidence>
<dbReference type="InterPro" id="IPR001851">
    <property type="entry name" value="ABC_transp_permease"/>
</dbReference>
<keyword evidence="4 6" id="KW-1133">Transmembrane helix</keyword>
<dbReference type="PANTHER" id="PTHR30482">
    <property type="entry name" value="HIGH-AFFINITY BRANCHED-CHAIN AMINO ACID TRANSPORT SYSTEM PERMEASE"/>
    <property type="match status" value="1"/>
</dbReference>
<feature type="transmembrane region" description="Helical" evidence="6">
    <location>
        <begin position="32"/>
        <end position="51"/>
    </location>
</feature>
<evidence type="ECO:0000256" key="5">
    <source>
        <dbReference type="ARBA" id="ARBA00023136"/>
    </source>
</evidence>
<feature type="transmembrane region" description="Helical" evidence="6">
    <location>
        <begin position="9"/>
        <end position="26"/>
    </location>
</feature>
<protein>
    <submittedName>
        <fullName evidence="7">Branched-chain amino acid transport system permease protein</fullName>
    </submittedName>
</protein>
<evidence type="ECO:0000256" key="1">
    <source>
        <dbReference type="ARBA" id="ARBA00004651"/>
    </source>
</evidence>
<reference evidence="7 8" key="1">
    <citation type="submission" date="2019-03" db="EMBL/GenBank/DDBJ databases">
        <title>Genomic Encyclopedia of Type Strains, Phase IV (KMG-IV): sequencing the most valuable type-strain genomes for metagenomic binning, comparative biology and taxonomic classification.</title>
        <authorList>
            <person name="Goeker M."/>
        </authorList>
    </citation>
    <scope>NUCLEOTIDE SEQUENCE [LARGE SCALE GENOMIC DNA]</scope>
    <source>
        <strain evidence="7 8">DSM 15969</strain>
    </source>
</reference>
<keyword evidence="8" id="KW-1185">Reference proteome</keyword>
<evidence type="ECO:0000256" key="6">
    <source>
        <dbReference type="SAM" id="Phobius"/>
    </source>
</evidence>
<feature type="transmembrane region" description="Helical" evidence="6">
    <location>
        <begin position="160"/>
        <end position="180"/>
    </location>
</feature>
<comment type="caution">
    <text evidence="7">The sequence shown here is derived from an EMBL/GenBank/DDBJ whole genome shotgun (WGS) entry which is preliminary data.</text>
</comment>
<feature type="transmembrane region" description="Helical" evidence="6">
    <location>
        <begin position="284"/>
        <end position="303"/>
    </location>
</feature>
<comment type="subcellular location">
    <subcellularLocation>
        <location evidence="1">Cell membrane</location>
        <topology evidence="1">Multi-pass membrane protein</topology>
    </subcellularLocation>
</comment>
<accession>A0A4R1Q8E5</accession>